<comment type="caution">
    <text evidence="4">The sequence shown here is derived from an EMBL/GenBank/DDBJ whole genome shotgun (WGS) entry which is preliminary data.</text>
</comment>
<feature type="chain" id="PRO_5028064936" description="CUB domain-containing protein" evidence="2">
    <location>
        <begin position="23"/>
        <end position="324"/>
    </location>
</feature>
<feature type="signal peptide" evidence="2">
    <location>
        <begin position="1"/>
        <end position="22"/>
    </location>
</feature>
<dbReference type="OrthoDB" id="5795793at2759"/>
<accession>A0A6V7VSD1</accession>
<evidence type="ECO:0000313" key="4">
    <source>
        <dbReference type="EMBL" id="CAD2177318.1"/>
    </source>
</evidence>
<feature type="domain" description="CUB" evidence="3">
    <location>
        <begin position="52"/>
        <end position="110"/>
    </location>
</feature>
<organism evidence="4 5">
    <name type="scientific">Meloidogyne enterolobii</name>
    <name type="common">Root-knot nematode worm</name>
    <name type="synonym">Meloidogyne mayaguensis</name>
    <dbReference type="NCBI Taxonomy" id="390850"/>
    <lineage>
        <taxon>Eukaryota</taxon>
        <taxon>Metazoa</taxon>
        <taxon>Ecdysozoa</taxon>
        <taxon>Nematoda</taxon>
        <taxon>Chromadorea</taxon>
        <taxon>Rhabditida</taxon>
        <taxon>Tylenchina</taxon>
        <taxon>Tylenchomorpha</taxon>
        <taxon>Tylenchoidea</taxon>
        <taxon>Meloidogynidae</taxon>
        <taxon>Meloidogyninae</taxon>
        <taxon>Meloidogyne</taxon>
    </lineage>
</organism>
<protein>
    <recommendedName>
        <fullName evidence="3">CUB domain-containing protein</fullName>
    </recommendedName>
</protein>
<dbReference type="EMBL" id="CAJEWN010000295">
    <property type="protein sequence ID" value="CAD2177318.1"/>
    <property type="molecule type" value="Genomic_DNA"/>
</dbReference>
<dbReference type="AlphaFoldDB" id="A0A6V7VSD1"/>
<name>A0A6V7VSD1_MELEN</name>
<proteinExistence type="predicted"/>
<keyword evidence="1" id="KW-1015">Disulfide bond</keyword>
<reference evidence="4 5" key="1">
    <citation type="submission" date="2020-08" db="EMBL/GenBank/DDBJ databases">
        <authorList>
            <person name="Koutsovoulos G."/>
            <person name="Danchin GJ E."/>
        </authorList>
    </citation>
    <scope>NUCLEOTIDE SEQUENCE [LARGE SCALE GENOMIC DNA]</scope>
</reference>
<sequence length="324" mass="37321">MLYYNPVFFLLLLHLLISIIFAESLAAGTTEISENNNDCSCPTEEIFVSNLKEGAFKSPGFPDKYCGFLDCKWYIQPEENTFVQAELVSFETEKIHDTLDVYHTRMNGSKLIKLNRLVSAVKDMIIPLSIFIFLPQSMAGFISILLQTALTIITLGLKIKFDRRSEDKFFQVFIMVALTLLLHSKNKNYRLAKNSGRGGGCWQIYLEILRFYSYKYSQAKYSQKAFLSRILLNNSNKKFFSSIYYSFPCPQPFYFATNSPQRLPAFSLRFIDSCIFSINSTQGIKLTINRFNMTSKFGLKVFETESFPKRYLEHQAGQLAKVLI</sequence>
<dbReference type="InterPro" id="IPR035914">
    <property type="entry name" value="Sperma_CUB_dom_sf"/>
</dbReference>
<keyword evidence="2" id="KW-0732">Signal</keyword>
<dbReference type="Gene3D" id="2.60.120.290">
    <property type="entry name" value="Spermadhesin, CUB domain"/>
    <property type="match status" value="1"/>
</dbReference>
<evidence type="ECO:0000259" key="3">
    <source>
        <dbReference type="Pfam" id="PF00431"/>
    </source>
</evidence>
<evidence type="ECO:0000256" key="1">
    <source>
        <dbReference type="ARBA" id="ARBA00023157"/>
    </source>
</evidence>
<dbReference type="InterPro" id="IPR000859">
    <property type="entry name" value="CUB_dom"/>
</dbReference>
<dbReference type="Proteomes" id="UP000580250">
    <property type="component" value="Unassembled WGS sequence"/>
</dbReference>
<evidence type="ECO:0000313" key="5">
    <source>
        <dbReference type="Proteomes" id="UP000580250"/>
    </source>
</evidence>
<evidence type="ECO:0000256" key="2">
    <source>
        <dbReference type="SAM" id="SignalP"/>
    </source>
</evidence>
<dbReference type="SUPFAM" id="SSF49854">
    <property type="entry name" value="Spermadhesin, CUB domain"/>
    <property type="match status" value="1"/>
</dbReference>
<gene>
    <name evidence="4" type="ORF">MENT_LOCUS29190</name>
</gene>
<dbReference type="Pfam" id="PF00431">
    <property type="entry name" value="CUB"/>
    <property type="match status" value="1"/>
</dbReference>